<protein>
    <submittedName>
        <fullName evidence="9">Sodium/solute symporter</fullName>
    </submittedName>
</protein>
<dbReference type="CDD" id="cd00838">
    <property type="entry name" value="MPP_superfamily"/>
    <property type="match status" value="1"/>
</dbReference>
<proteinExistence type="inferred from homology"/>
<dbReference type="InterPro" id="IPR029052">
    <property type="entry name" value="Metallo-depent_PP-like"/>
</dbReference>
<evidence type="ECO:0000313" key="10">
    <source>
        <dbReference type="Proteomes" id="UP000029643"/>
    </source>
</evidence>
<dbReference type="InterPro" id="IPR050126">
    <property type="entry name" value="Ap4A_hydrolase"/>
</dbReference>
<dbReference type="InterPro" id="IPR001734">
    <property type="entry name" value="Na/solute_symporter"/>
</dbReference>
<dbReference type="InterPro" id="IPR038377">
    <property type="entry name" value="Na/Glc_symporter_sf"/>
</dbReference>
<organism evidence="9 10">
    <name type="scientific">Algibacter lectus</name>
    <dbReference type="NCBI Taxonomy" id="221126"/>
    <lineage>
        <taxon>Bacteria</taxon>
        <taxon>Pseudomonadati</taxon>
        <taxon>Bacteroidota</taxon>
        <taxon>Flavobacteriia</taxon>
        <taxon>Flavobacteriales</taxon>
        <taxon>Flavobacteriaceae</taxon>
        <taxon>Algibacter</taxon>
    </lineage>
</organism>
<evidence type="ECO:0000256" key="3">
    <source>
        <dbReference type="ARBA" id="ARBA00008950"/>
    </source>
</evidence>
<feature type="transmembrane region" description="Helical" evidence="7">
    <location>
        <begin position="46"/>
        <end position="64"/>
    </location>
</feature>
<dbReference type="GO" id="GO:0016020">
    <property type="term" value="C:membrane"/>
    <property type="evidence" value="ECO:0007669"/>
    <property type="project" value="UniProtKB-SubCell"/>
</dbReference>
<dbReference type="GO" id="GO:0022857">
    <property type="term" value="F:transmembrane transporter activity"/>
    <property type="evidence" value="ECO:0007669"/>
    <property type="project" value="InterPro"/>
</dbReference>
<feature type="transmembrane region" description="Helical" evidence="7">
    <location>
        <begin position="297"/>
        <end position="318"/>
    </location>
</feature>
<keyword evidence="4 7" id="KW-0812">Transmembrane</keyword>
<feature type="transmembrane region" description="Helical" evidence="7">
    <location>
        <begin position="183"/>
        <end position="201"/>
    </location>
</feature>
<comment type="similarity">
    <text evidence="3">Belongs to the metallophosphoesterase superfamily. YfcE family.</text>
</comment>
<reference evidence="9 10" key="1">
    <citation type="journal article" date="2014" name="Genome Announc.">
        <title>Draft Genome Sequences of Marine Flavobacterium Algibacter lectus Strains SS8 and NR4.</title>
        <authorList>
            <person name="Takatani N."/>
            <person name="Nakanishi M."/>
            <person name="Meirelles P."/>
            <person name="Mino S."/>
            <person name="Suda W."/>
            <person name="Oshima K."/>
            <person name="Hattori M."/>
            <person name="Ohkuma M."/>
            <person name="Hosokawa M."/>
            <person name="Miyashita K."/>
            <person name="Thompson F.L."/>
            <person name="Niwa A."/>
            <person name="Sawabe T."/>
            <person name="Sawabe T."/>
        </authorList>
    </citation>
    <scope>NUCLEOTIDE SEQUENCE [LARGE SCALE GENOMIC DNA]</scope>
    <source>
        <strain evidence="10">JCM19274</strain>
    </source>
</reference>
<dbReference type="Gene3D" id="3.60.21.10">
    <property type="match status" value="1"/>
</dbReference>
<dbReference type="EMBL" id="BBNU01000012">
    <property type="protein sequence ID" value="GAL80904.1"/>
    <property type="molecule type" value="Genomic_DNA"/>
</dbReference>
<evidence type="ECO:0000256" key="1">
    <source>
        <dbReference type="ARBA" id="ARBA00004141"/>
    </source>
</evidence>
<dbReference type="Proteomes" id="UP000029643">
    <property type="component" value="Unassembled WGS sequence"/>
</dbReference>
<keyword evidence="5 7" id="KW-1133">Transmembrane helix</keyword>
<name>A0A090WZR0_9FLAO</name>
<evidence type="ECO:0000256" key="4">
    <source>
        <dbReference type="ARBA" id="ARBA00022692"/>
    </source>
</evidence>
<comment type="caution">
    <text evidence="9">The sequence shown here is derived from an EMBL/GenBank/DDBJ whole genome shotgun (WGS) entry which is preliminary data.</text>
</comment>
<evidence type="ECO:0000259" key="8">
    <source>
        <dbReference type="Pfam" id="PF12850"/>
    </source>
</evidence>
<dbReference type="PROSITE" id="PS50283">
    <property type="entry name" value="NA_SOLUT_SYMP_3"/>
    <property type="match status" value="1"/>
</dbReference>
<gene>
    <name evidence="9" type="ORF">JCM19274_1530</name>
</gene>
<sequence length="721" mass="79996">MNNIDTITWQWGGLIITSSLILFFLSPFAKTTDQFFKATKRLKKPGTVVLTGSLIISWIFAKSITNAANLGLQFGLVGGVAYAGYYLSFAVAGILLYQLRVKGGFESIHHFLTTKFGKGAMAIFSILIAFRLFNEVWSNTMVIGSYFGETGSSPYYWSILLFTLLTLAYALKGGLSSSIFTDVIQMGLFSVLLFIILYHIFSIEDFSTQDIVSSGTWSFELGLNLFFAAIIQSFSYPFHDPVLTDRAFISSPPKVTRRSFLIASVLGALCIILFSIIGVYAQTQNIQGQAAVEVGKIFGVFILLIINFIMITSAASTLDSTFSSFSKLLSMDLNLGKNVTFGRVSMIIIAVLGTIPVFLDAEILSATTISGTMVIGLTPVFLFWNINVPKISYYLSVSCGLVFGIILVLNIFPESLIFTKGKYADLLWINFWGRFKLYHIIYYSKMDKKIEELGQISGKVLLFGGVYSNLQALEALKQIAEKENIPPERCICTGDIVGYCAQPEETVQLFKIWNAKSIAGNVEVQLSEGATDCGCDFRKGSRCDGFSQQWYPYAQSKLSKNSLSFISSIPDHITFNYANRKVLVVHGSFENTSEFIFKSTPWDAKAPSFNGNEFDVVIGGHCGLPFQDKHDDKLWLNPGVIGMPANDGSPNVWYAILDDSQNTFSFKHYSLNYNYRLTNKLMLNDSLPKEYARTIVTGIWDNTEILPAIESGLQGFGVQII</sequence>
<dbReference type="Gene3D" id="1.20.1730.10">
    <property type="entry name" value="Sodium/glucose cotransporter"/>
    <property type="match status" value="1"/>
</dbReference>
<feature type="transmembrane region" description="Helical" evidence="7">
    <location>
        <begin position="70"/>
        <end position="96"/>
    </location>
</feature>
<comment type="subcellular location">
    <subcellularLocation>
        <location evidence="1">Membrane</location>
        <topology evidence="1">Multi-pass membrane protein</topology>
    </subcellularLocation>
</comment>
<keyword evidence="6 7" id="KW-0472">Membrane</keyword>
<feature type="transmembrane region" description="Helical" evidence="7">
    <location>
        <begin position="6"/>
        <end position="25"/>
    </location>
</feature>
<dbReference type="PANTHER" id="PTHR42850:SF2">
    <property type="entry name" value="BLL5683 PROTEIN"/>
    <property type="match status" value="1"/>
</dbReference>
<dbReference type="InterPro" id="IPR024654">
    <property type="entry name" value="Calcineurin-like_PHP_lpxH"/>
</dbReference>
<dbReference type="AlphaFoldDB" id="A0A090WZR0"/>
<evidence type="ECO:0000256" key="7">
    <source>
        <dbReference type="SAM" id="Phobius"/>
    </source>
</evidence>
<dbReference type="GO" id="GO:0016791">
    <property type="term" value="F:phosphatase activity"/>
    <property type="evidence" value="ECO:0007669"/>
    <property type="project" value="TreeGrafter"/>
</dbReference>
<feature type="transmembrane region" description="Helical" evidence="7">
    <location>
        <begin position="116"/>
        <end position="134"/>
    </location>
</feature>
<feature type="transmembrane region" description="Helical" evidence="7">
    <location>
        <begin position="391"/>
        <end position="412"/>
    </location>
</feature>
<dbReference type="GO" id="GO:0005737">
    <property type="term" value="C:cytoplasm"/>
    <property type="evidence" value="ECO:0007669"/>
    <property type="project" value="TreeGrafter"/>
</dbReference>
<evidence type="ECO:0000256" key="5">
    <source>
        <dbReference type="ARBA" id="ARBA00022989"/>
    </source>
</evidence>
<dbReference type="STRING" id="221126.SAMN04489722_109144"/>
<evidence type="ECO:0000256" key="2">
    <source>
        <dbReference type="ARBA" id="ARBA00006434"/>
    </source>
</evidence>
<dbReference type="Pfam" id="PF12850">
    <property type="entry name" value="Metallophos_2"/>
    <property type="match status" value="1"/>
</dbReference>
<accession>A0A090WZR0</accession>
<feature type="transmembrane region" description="Helical" evidence="7">
    <location>
        <begin position="154"/>
        <end position="171"/>
    </location>
</feature>
<feature type="transmembrane region" description="Helical" evidence="7">
    <location>
        <begin position="260"/>
        <end position="281"/>
    </location>
</feature>
<dbReference type="PANTHER" id="PTHR42850">
    <property type="entry name" value="METALLOPHOSPHOESTERASE"/>
    <property type="match status" value="1"/>
</dbReference>
<evidence type="ECO:0000313" key="9">
    <source>
        <dbReference type="EMBL" id="GAL80904.1"/>
    </source>
</evidence>
<feature type="transmembrane region" description="Helical" evidence="7">
    <location>
        <begin position="365"/>
        <end position="384"/>
    </location>
</feature>
<evidence type="ECO:0000256" key="6">
    <source>
        <dbReference type="ARBA" id="ARBA00023136"/>
    </source>
</evidence>
<comment type="similarity">
    <text evidence="2">Belongs to the sodium:solute symporter (SSF) (TC 2.A.21) family.</text>
</comment>
<dbReference type="SUPFAM" id="SSF56300">
    <property type="entry name" value="Metallo-dependent phosphatases"/>
    <property type="match status" value="1"/>
</dbReference>
<feature type="transmembrane region" description="Helical" evidence="7">
    <location>
        <begin position="339"/>
        <end position="359"/>
    </location>
</feature>
<feature type="domain" description="Calcineurin-like phosphoesterase" evidence="8">
    <location>
        <begin position="474"/>
        <end position="658"/>
    </location>
</feature>